<comment type="caution">
    <text evidence="1">The sequence shown here is derived from an EMBL/GenBank/DDBJ whole genome shotgun (WGS) entry which is preliminary data.</text>
</comment>
<reference evidence="1" key="1">
    <citation type="submission" date="2020-04" db="EMBL/GenBank/DDBJ databases">
        <title>Deep metagenomics examines the oral microbiome during advanced dental caries in children, revealing novel taxa and co-occurrences with host molecules.</title>
        <authorList>
            <person name="Baker J.L."/>
            <person name="Morton J.T."/>
            <person name="Dinis M."/>
            <person name="Alvarez R."/>
            <person name="Tran N.C."/>
            <person name="Knight R."/>
            <person name="Edlund A."/>
        </authorList>
    </citation>
    <scope>NUCLEOTIDE SEQUENCE</scope>
    <source>
        <strain evidence="1">JCVI_34_bin.1</strain>
    </source>
</reference>
<proteinExistence type="predicted"/>
<accession>A0A929RWM2</accession>
<dbReference type="EMBL" id="JABZGR010000019">
    <property type="protein sequence ID" value="MBF0970667.1"/>
    <property type="molecule type" value="Genomic_DNA"/>
</dbReference>
<evidence type="ECO:0000313" key="2">
    <source>
        <dbReference type="Proteomes" id="UP000704068"/>
    </source>
</evidence>
<protein>
    <submittedName>
        <fullName evidence="1">Uncharacterized protein</fullName>
    </submittedName>
</protein>
<dbReference type="Proteomes" id="UP000704068">
    <property type="component" value="Unassembled WGS sequence"/>
</dbReference>
<name>A0A929RWM2_9BACT</name>
<evidence type="ECO:0000313" key="1">
    <source>
        <dbReference type="EMBL" id="MBF0970667.1"/>
    </source>
</evidence>
<dbReference type="RefSeq" id="WP_303764247.1">
    <property type="nucleotide sequence ID" value="NZ_JABZGR010000019.1"/>
</dbReference>
<dbReference type="AlphaFoldDB" id="A0A929RWM2"/>
<organism evidence="1 2">
    <name type="scientific">Alloprevotella tannerae</name>
    <dbReference type="NCBI Taxonomy" id="76122"/>
    <lineage>
        <taxon>Bacteria</taxon>
        <taxon>Pseudomonadati</taxon>
        <taxon>Bacteroidota</taxon>
        <taxon>Bacteroidia</taxon>
        <taxon>Bacteroidales</taxon>
        <taxon>Prevotellaceae</taxon>
        <taxon>Alloprevotella</taxon>
    </lineage>
</organism>
<gene>
    <name evidence="1" type="ORF">HXK21_06450</name>
</gene>
<sequence>MEMNINWQHYQAPNKEAIEEIPSQLDYLFSDEDSSEDIEYFLYNDLAPNIKHQFKIYNVIEPVIEVIECNILQGGKTQYKNEILNFLGYMFQEFIRDENSILVQPIEYQIAAPKLSSQYSDEFKFYKRFQSFVKRVFADNIEAQTPEVIFYKSALDDSQKTFETLMHNANLQNIRESLFACGLMSFKNPNLKIRELNITTQQDSITNLGLCINRLEFDKELAITSLSTPKQHSFVWGNGYECVLATSALMMDSLYKDVSYQEYSIKQIMNGYDTIRKMNLDEEFDFPPHRFMLEDLSSILFQEYLGKGILIDKKHLTEIQLYFYNLLSKEYRTHTYALLYAGITPNGMSIEDLNSIDDIYNCYN</sequence>